<comment type="caution">
    <text evidence="4">The sequence shown here is derived from an EMBL/GenBank/DDBJ whole genome shotgun (WGS) entry which is preliminary data.</text>
</comment>
<dbReference type="Proteomes" id="UP001165080">
    <property type="component" value="Unassembled WGS sequence"/>
</dbReference>
<dbReference type="GO" id="GO:0052636">
    <property type="term" value="F:arabinosyltransferase activity"/>
    <property type="evidence" value="ECO:0007669"/>
    <property type="project" value="TreeGrafter"/>
</dbReference>
<organism evidence="4 5">
    <name type="scientific">Pleodorina starrii</name>
    <dbReference type="NCBI Taxonomy" id="330485"/>
    <lineage>
        <taxon>Eukaryota</taxon>
        <taxon>Viridiplantae</taxon>
        <taxon>Chlorophyta</taxon>
        <taxon>core chlorophytes</taxon>
        <taxon>Chlorophyceae</taxon>
        <taxon>CS clade</taxon>
        <taxon>Chlamydomonadales</taxon>
        <taxon>Volvocaceae</taxon>
        <taxon>Pleodorina</taxon>
    </lineage>
</organism>
<evidence type="ECO:0000256" key="2">
    <source>
        <dbReference type="SAM" id="Phobius"/>
    </source>
</evidence>
<evidence type="ECO:0000313" key="5">
    <source>
        <dbReference type="Proteomes" id="UP001165080"/>
    </source>
</evidence>
<feature type="domain" description="Nucleotide-diphospho-sugar transferase" evidence="3">
    <location>
        <begin position="187"/>
        <end position="407"/>
    </location>
</feature>
<reference evidence="4 5" key="1">
    <citation type="journal article" date="2023" name="Commun. Biol.">
        <title>Reorganization of the ancestral sex-determining regions during the evolution of trioecy in Pleodorina starrii.</title>
        <authorList>
            <person name="Takahashi K."/>
            <person name="Suzuki S."/>
            <person name="Kawai-Toyooka H."/>
            <person name="Yamamoto K."/>
            <person name="Hamaji T."/>
            <person name="Ootsuki R."/>
            <person name="Yamaguchi H."/>
            <person name="Kawachi M."/>
            <person name="Higashiyama T."/>
            <person name="Nozaki H."/>
        </authorList>
    </citation>
    <scope>NUCLEOTIDE SEQUENCE [LARGE SCALE GENOMIC DNA]</scope>
    <source>
        <strain evidence="4 5">NIES-4479</strain>
    </source>
</reference>
<proteinExistence type="predicted"/>
<keyword evidence="2" id="KW-1133">Transmembrane helix</keyword>
<feature type="compositionally biased region" description="Basic and acidic residues" evidence="1">
    <location>
        <begin position="101"/>
        <end position="126"/>
    </location>
</feature>
<feature type="region of interest" description="Disordered" evidence="1">
    <location>
        <begin position="83"/>
        <end position="145"/>
    </location>
</feature>
<sequence>MLQIGLARVERAASVPVSSRTDRLMARIALVIVAGGLVYGFYSLGGPVWWRVYATVIHPYQDAVHPNQQAPVAVTKLPVVEGGSGTNTAAGGTSGGAIAEPKVEPKEEPRVEPKEEPRVVEPKVEVKPSPSPSPSPSPKEFNPDGYPLTRERVLPLLQDGLIMITWANHHYLDFAKTWVHNLKKSGVSGYMVGAMDDDMLRDLVQLDINTWRMNTGITKRDLGWGSQNFHLMGRFKIKLIRDVLALDVTVVVSDIDTAWLKNPIPYFHRYPDADILTSTDQLSPTVHDDSLEKFPEAGSAFNIGIMLFRPNSKGFVEEWVKTLDDPKMWDQTAFNDLARKGHGHSQAPKNLWRGYEGKLTVGVLPCALFASGHTFFVQHKYAELGLEPYVAHATFQYSGTPGKRHRFREEMLFEDPPEYYDHPNGFVAIDMDIPQALLDRAAQPVEGPMTADKLGDHFALVHHQLFRLRAAVGVAVMMGRVLVLPPIWCQLDKYWAPLYNGNIPGTAWKKPFICPADHVLDLEGGWYPNRPDFGPHLQYREHSFFNNPRMNKAVNASRVTVHVCKQGEADCSSGVAPAPVKDGVVRVAPQLNSDQLSKALEGVQGFKIITLRNAVDAFKEFSDPEKQRQFVNRLNHYASVFCCLANNPGWIWYDFFADRPHNDRFGREFGAQWAPKHGDTRMDVAGYVPPAPLPGVSRRRGLLDALAMVGSSDDVAAAAVAQRDQGVVALAAGGRGAEAEAELEQLQAVGLPRRLQGEREKLREVRFLSSMELNAMFSAP</sequence>
<evidence type="ECO:0000259" key="3">
    <source>
        <dbReference type="Pfam" id="PF03407"/>
    </source>
</evidence>
<dbReference type="AlphaFoldDB" id="A0A9W6F163"/>
<gene>
    <name evidence="4" type="primary">PLEST011679</name>
    <name evidence="4" type="ORF">PLESTB_000627700</name>
</gene>
<keyword evidence="5" id="KW-1185">Reference proteome</keyword>
<dbReference type="GO" id="GO:0052325">
    <property type="term" value="P:cell wall pectin biosynthetic process"/>
    <property type="evidence" value="ECO:0007669"/>
    <property type="project" value="TreeGrafter"/>
</dbReference>
<dbReference type="PANTHER" id="PTHR46936">
    <property type="entry name" value="ARABINOSYLTRANSFERASE XEG113"/>
    <property type="match status" value="1"/>
</dbReference>
<dbReference type="InterPro" id="IPR053250">
    <property type="entry name" value="Glycosyltransferase_77"/>
</dbReference>
<accession>A0A9W6F163</accession>
<protein>
    <recommendedName>
        <fullName evidence="3">Nucleotide-diphospho-sugar transferase domain-containing protein</fullName>
    </recommendedName>
</protein>
<dbReference type="GO" id="GO:0005794">
    <property type="term" value="C:Golgi apparatus"/>
    <property type="evidence" value="ECO:0007669"/>
    <property type="project" value="TreeGrafter"/>
</dbReference>
<name>A0A9W6F163_9CHLO</name>
<dbReference type="PANTHER" id="PTHR46936:SF1">
    <property type="entry name" value="ARABINOSYLTRANSFERASE XEG113"/>
    <property type="match status" value="1"/>
</dbReference>
<keyword evidence="2" id="KW-0812">Transmembrane</keyword>
<keyword evidence="2" id="KW-0472">Membrane</keyword>
<feature type="transmembrane region" description="Helical" evidence="2">
    <location>
        <begin position="28"/>
        <end position="50"/>
    </location>
</feature>
<dbReference type="InterPro" id="IPR005069">
    <property type="entry name" value="Nucl-diP-sugar_transferase"/>
</dbReference>
<dbReference type="Pfam" id="PF03407">
    <property type="entry name" value="Nucleotid_trans"/>
    <property type="match status" value="1"/>
</dbReference>
<evidence type="ECO:0000313" key="4">
    <source>
        <dbReference type="EMBL" id="GLC52424.1"/>
    </source>
</evidence>
<evidence type="ECO:0000256" key="1">
    <source>
        <dbReference type="SAM" id="MobiDB-lite"/>
    </source>
</evidence>
<dbReference type="EMBL" id="BRXU01000006">
    <property type="protein sequence ID" value="GLC52424.1"/>
    <property type="molecule type" value="Genomic_DNA"/>
</dbReference>